<keyword evidence="1" id="KW-0812">Transmembrane</keyword>
<evidence type="ECO:0000313" key="3">
    <source>
        <dbReference type="EMBL" id="MBY0204939.1"/>
    </source>
</evidence>
<reference evidence="3 4" key="1">
    <citation type="submission" date="2020-08" db="EMBL/GenBank/DDBJ databases">
        <title>Fungal Genomes of the International Space Station.</title>
        <authorList>
            <person name="Seuylemezian A."/>
            <person name="Singh N.K."/>
            <person name="Wood J."/>
            <person name="Venkateswaran K."/>
        </authorList>
    </citation>
    <scope>NUCLEOTIDE SEQUENCE [LARGE SCALE GENOMIC DNA]</scope>
    <source>
        <strain evidence="3 4">S/N-304-OC-R4</strain>
    </source>
</reference>
<dbReference type="Proteomes" id="UP000706031">
    <property type="component" value="Unassembled WGS sequence"/>
</dbReference>
<keyword evidence="1" id="KW-1133">Transmembrane helix</keyword>
<feature type="transmembrane region" description="Helical" evidence="1">
    <location>
        <begin position="108"/>
        <end position="126"/>
    </location>
</feature>
<feature type="transmembrane region" description="Helical" evidence="1">
    <location>
        <begin position="198"/>
        <end position="222"/>
    </location>
</feature>
<sequence>MGWNKKDFIGVSIIPIEILLGTVLGQFSLEKNQLLGITLSLGIFLTGFLVMIWLYKDFLSSQWKHYKQNKLWIKLFFNALLVLGAFGILSLTRSLMDKPLSVNDTYSLSNAMVSMMLIGSIQPFIAPFAEELTFRYLLFGKFNSTLLKLLMFFVSSILFGLIHINNFNGDWIQTIPYMIIGAYFAVIYLVYKNIWSNIIVHWIFNSINSIVPAITIVVMKLIGAV</sequence>
<accession>A0ABS7KL78</accession>
<keyword evidence="4" id="KW-1185">Reference proteome</keyword>
<keyword evidence="3" id="KW-0482">Metalloprotease</keyword>
<keyword evidence="3" id="KW-0645">Protease</keyword>
<evidence type="ECO:0000313" key="4">
    <source>
        <dbReference type="Proteomes" id="UP000706031"/>
    </source>
</evidence>
<keyword evidence="3" id="KW-0378">Hydrolase</keyword>
<name>A0ABS7KL78_9BACL</name>
<evidence type="ECO:0000259" key="2">
    <source>
        <dbReference type="Pfam" id="PF02517"/>
    </source>
</evidence>
<dbReference type="PANTHER" id="PTHR36435:SF1">
    <property type="entry name" value="CAAX AMINO TERMINAL PROTEASE FAMILY PROTEIN"/>
    <property type="match status" value="1"/>
</dbReference>
<dbReference type="EMBL" id="JACLIC010000025">
    <property type="protein sequence ID" value="MBY0204939.1"/>
    <property type="molecule type" value="Genomic_DNA"/>
</dbReference>
<evidence type="ECO:0000256" key="1">
    <source>
        <dbReference type="SAM" id="Phobius"/>
    </source>
</evidence>
<dbReference type="GO" id="GO:0008237">
    <property type="term" value="F:metallopeptidase activity"/>
    <property type="evidence" value="ECO:0007669"/>
    <property type="project" value="UniProtKB-KW"/>
</dbReference>
<protein>
    <submittedName>
        <fullName evidence="3">CPBP family intramembrane metalloprotease</fullName>
    </submittedName>
</protein>
<comment type="caution">
    <text evidence="3">The sequence shown here is derived from an EMBL/GenBank/DDBJ whole genome shotgun (WGS) entry which is preliminary data.</text>
</comment>
<dbReference type="PANTHER" id="PTHR36435">
    <property type="entry name" value="SLR1288 PROTEIN"/>
    <property type="match status" value="1"/>
</dbReference>
<feature type="transmembrane region" description="Helical" evidence="1">
    <location>
        <begin position="146"/>
        <end position="165"/>
    </location>
</feature>
<feature type="domain" description="CAAX prenyl protease 2/Lysostaphin resistance protein A-like" evidence="2">
    <location>
        <begin position="118"/>
        <end position="206"/>
    </location>
</feature>
<feature type="transmembrane region" description="Helical" evidence="1">
    <location>
        <begin position="75"/>
        <end position="96"/>
    </location>
</feature>
<feature type="transmembrane region" description="Helical" evidence="1">
    <location>
        <begin position="7"/>
        <end position="28"/>
    </location>
</feature>
<dbReference type="InterPro" id="IPR003675">
    <property type="entry name" value="Rce1/LyrA-like_dom"/>
</dbReference>
<gene>
    <name evidence="3" type="ORF">H7T88_17080</name>
</gene>
<proteinExistence type="predicted"/>
<feature type="transmembrane region" description="Helical" evidence="1">
    <location>
        <begin position="171"/>
        <end position="191"/>
    </location>
</feature>
<keyword evidence="1" id="KW-0472">Membrane</keyword>
<organism evidence="3 4">
    <name type="scientific">Paenibacillus cucumis</name>
    <name type="common">ex Kampfer et al. 2016</name>
    <dbReference type="NCBI Taxonomy" id="1776858"/>
    <lineage>
        <taxon>Bacteria</taxon>
        <taxon>Bacillati</taxon>
        <taxon>Bacillota</taxon>
        <taxon>Bacilli</taxon>
        <taxon>Bacillales</taxon>
        <taxon>Paenibacillaceae</taxon>
        <taxon>Paenibacillus</taxon>
    </lineage>
</organism>
<dbReference type="Pfam" id="PF02517">
    <property type="entry name" value="Rce1-like"/>
    <property type="match status" value="1"/>
</dbReference>
<dbReference type="InterPro" id="IPR052710">
    <property type="entry name" value="CAAX_protease"/>
</dbReference>
<feature type="transmembrane region" description="Helical" evidence="1">
    <location>
        <begin position="34"/>
        <end position="55"/>
    </location>
</feature>